<dbReference type="NCBIfam" id="TIGR01439">
    <property type="entry name" value="lp_hng_hel_AbrB"/>
    <property type="match status" value="1"/>
</dbReference>
<dbReference type="GO" id="GO:0045936">
    <property type="term" value="P:negative regulation of phosphate metabolic process"/>
    <property type="evidence" value="ECO:0007669"/>
    <property type="project" value="InterPro"/>
</dbReference>
<dbReference type="Pfam" id="PF01895">
    <property type="entry name" value="PhoU"/>
    <property type="match status" value="1"/>
</dbReference>
<dbReference type="AlphaFoldDB" id="A0A7C4NP25"/>
<dbReference type="PANTHER" id="PTHR42930:SF2">
    <property type="entry name" value="PHOU DOMAIN-CONTAINING PROTEIN"/>
    <property type="match status" value="1"/>
</dbReference>
<proteinExistence type="predicted"/>
<reference evidence="2" key="1">
    <citation type="journal article" date="2020" name="mSystems">
        <title>Genome- and Community-Level Interaction Insights into Carbon Utilization and Element Cycling Functions of Hydrothermarchaeota in Hydrothermal Sediment.</title>
        <authorList>
            <person name="Zhou Z."/>
            <person name="Liu Y."/>
            <person name="Xu W."/>
            <person name="Pan J."/>
            <person name="Luo Z.H."/>
            <person name="Li M."/>
        </authorList>
    </citation>
    <scope>NUCLEOTIDE SEQUENCE [LARGE SCALE GENOMIC DNA]</scope>
    <source>
        <strain evidence="2">SpSt-648</strain>
    </source>
</reference>
<dbReference type="InterPro" id="IPR026022">
    <property type="entry name" value="PhoU_dom"/>
</dbReference>
<dbReference type="InterPro" id="IPR038078">
    <property type="entry name" value="PhoU-like_sf"/>
</dbReference>
<dbReference type="PANTHER" id="PTHR42930">
    <property type="entry name" value="PHOSPHATE-SPECIFIC TRANSPORT SYSTEM ACCESSORY PROTEIN PHOU"/>
    <property type="match status" value="1"/>
</dbReference>
<dbReference type="SUPFAM" id="SSF89447">
    <property type="entry name" value="AbrB/MazE/MraZ-like"/>
    <property type="match status" value="1"/>
</dbReference>
<comment type="caution">
    <text evidence="2">The sequence shown here is derived from an EMBL/GenBank/DDBJ whole genome shotgun (WGS) entry which is preliminary data.</text>
</comment>
<dbReference type="SMART" id="SM00966">
    <property type="entry name" value="SpoVT_AbrB"/>
    <property type="match status" value="1"/>
</dbReference>
<dbReference type="SUPFAM" id="SSF109755">
    <property type="entry name" value="PhoU-like"/>
    <property type="match status" value="1"/>
</dbReference>
<dbReference type="InterPro" id="IPR037914">
    <property type="entry name" value="SpoVT-AbrB_sf"/>
</dbReference>
<dbReference type="GO" id="GO:0030643">
    <property type="term" value="P:intracellular phosphate ion homeostasis"/>
    <property type="evidence" value="ECO:0007669"/>
    <property type="project" value="InterPro"/>
</dbReference>
<gene>
    <name evidence="2" type="ORF">ENU20_03605</name>
</gene>
<dbReference type="InterPro" id="IPR028366">
    <property type="entry name" value="PhoU"/>
</dbReference>
<sequence length="328" mass="37552">MITIPKTWVELLGLKSGDYVYIHRYEDKLIITPIKEEYPAITGEIRVSGDVDNKQIFRALVAMYLAGYDNIKITYNPSLSGLGKRISELKNYARIKLAGVEVIDETHNSLTIKILIDYRELTLASAIRRLHLIVNSMLQDAIQAFDNRDLDLAEAVIQRDDEADRFHFLIVRQLARILQDIRLMKELGISSPVETLNYRIVARNLERIADHAVNIAKRTYRLSEKCVFCKETCSLAMEINDVFNKSMESFYKLSRVEAEEALSKSEKLLSEIESLLFNKIIPGDVGVEEKIVLTMIMDSLRRITRYSSGIAEVSLNIKGIKSKEYELK</sequence>
<feature type="domain" description="SpoVT-AbrB" evidence="1">
    <location>
        <begin position="1"/>
        <end position="36"/>
    </location>
</feature>
<organism evidence="2">
    <name type="scientific">Staphylothermus marinus</name>
    <dbReference type="NCBI Taxonomy" id="2280"/>
    <lineage>
        <taxon>Archaea</taxon>
        <taxon>Thermoproteota</taxon>
        <taxon>Thermoprotei</taxon>
        <taxon>Desulfurococcales</taxon>
        <taxon>Desulfurococcaceae</taxon>
        <taxon>Staphylothermus</taxon>
    </lineage>
</organism>
<dbReference type="InterPro" id="IPR007159">
    <property type="entry name" value="SpoVT-AbrB_dom"/>
</dbReference>
<evidence type="ECO:0000259" key="1">
    <source>
        <dbReference type="PROSITE" id="PS51740"/>
    </source>
</evidence>
<dbReference type="Pfam" id="PF04014">
    <property type="entry name" value="MazE_antitoxin"/>
    <property type="match status" value="1"/>
</dbReference>
<dbReference type="PROSITE" id="PS51740">
    <property type="entry name" value="SPOVT_ABRB"/>
    <property type="match status" value="1"/>
</dbReference>
<accession>A0A7C4NP25</accession>
<dbReference type="GO" id="GO:0003677">
    <property type="term" value="F:DNA binding"/>
    <property type="evidence" value="ECO:0007669"/>
    <property type="project" value="InterPro"/>
</dbReference>
<evidence type="ECO:0000313" key="2">
    <source>
        <dbReference type="EMBL" id="HGQ74144.1"/>
    </source>
</evidence>
<dbReference type="Gene3D" id="1.20.58.220">
    <property type="entry name" value="Phosphate transport system protein phou homolog 2, domain 2"/>
    <property type="match status" value="1"/>
</dbReference>
<protein>
    <submittedName>
        <fullName evidence="2">Phosphate uptake regulator PhoU</fullName>
    </submittedName>
</protein>
<name>A0A7C4NP25_STAMA</name>
<dbReference type="EMBL" id="DTBP01000023">
    <property type="protein sequence ID" value="HGQ74144.1"/>
    <property type="molecule type" value="Genomic_DNA"/>
</dbReference>